<keyword evidence="2 5" id="KW-0238">DNA-binding</keyword>
<dbReference type="InterPro" id="IPR017970">
    <property type="entry name" value="Homeobox_CS"/>
</dbReference>
<evidence type="ECO:0000259" key="8">
    <source>
        <dbReference type="PROSITE" id="PS51213"/>
    </source>
</evidence>
<dbReference type="InterPro" id="IPR005540">
    <property type="entry name" value="KNOX1"/>
</dbReference>
<evidence type="ECO:0000259" key="7">
    <source>
        <dbReference type="PROSITE" id="PS50071"/>
    </source>
</evidence>
<dbReference type="EMBL" id="JAIVGD010000001">
    <property type="protein sequence ID" value="KAH0784582.1"/>
    <property type="molecule type" value="Genomic_DNA"/>
</dbReference>
<dbReference type="PANTHER" id="PTHR11850">
    <property type="entry name" value="HOMEOBOX PROTEIN TRANSCRIPTION FACTORS"/>
    <property type="match status" value="1"/>
</dbReference>
<name>A0ABQ7WV09_SOLTU</name>
<proteinExistence type="inferred from homology"/>
<comment type="caution">
    <text evidence="9">The sequence shown here is derived from an EMBL/GenBank/DDBJ whole genome shotgun (WGS) entry which is preliminary data.</text>
</comment>
<dbReference type="SMART" id="SM01255">
    <property type="entry name" value="KNOX1"/>
    <property type="match status" value="1"/>
</dbReference>
<feature type="domain" description="Homeobox" evidence="7">
    <location>
        <begin position="243"/>
        <end position="306"/>
    </location>
</feature>
<dbReference type="InterPro" id="IPR005539">
    <property type="entry name" value="ELK_dom"/>
</dbReference>
<reference evidence="9 10" key="1">
    <citation type="journal article" date="2021" name="bioRxiv">
        <title>Chromosome-scale and haplotype-resolved genome assembly of a tetraploid potato cultivar.</title>
        <authorList>
            <person name="Sun H."/>
            <person name="Jiao W.-B."/>
            <person name="Krause K."/>
            <person name="Campoy J.A."/>
            <person name="Goel M."/>
            <person name="Folz-Donahue K."/>
            <person name="Kukat C."/>
            <person name="Huettel B."/>
            <person name="Schneeberger K."/>
        </authorList>
    </citation>
    <scope>NUCLEOTIDE SEQUENCE [LARGE SCALE GENOMIC DNA]</scope>
    <source>
        <strain evidence="9">SolTubOtavaFocal</strain>
        <tissue evidence="9">Leaves</tissue>
    </source>
</reference>
<dbReference type="SMART" id="SM01188">
    <property type="entry name" value="ELK"/>
    <property type="match status" value="1"/>
</dbReference>
<dbReference type="PROSITE" id="PS51213">
    <property type="entry name" value="ELK"/>
    <property type="match status" value="1"/>
</dbReference>
<dbReference type="Pfam" id="PF03789">
    <property type="entry name" value="ELK"/>
    <property type="match status" value="1"/>
</dbReference>
<evidence type="ECO:0008006" key="11">
    <source>
        <dbReference type="Google" id="ProtNLM"/>
    </source>
</evidence>
<dbReference type="SUPFAM" id="SSF46689">
    <property type="entry name" value="Homeodomain-like"/>
    <property type="match status" value="1"/>
</dbReference>
<dbReference type="InterPro" id="IPR009057">
    <property type="entry name" value="Homeodomain-like_sf"/>
</dbReference>
<dbReference type="Proteomes" id="UP000826656">
    <property type="component" value="Unassembled WGS sequence"/>
</dbReference>
<dbReference type="PROSITE" id="PS00027">
    <property type="entry name" value="HOMEOBOX_1"/>
    <property type="match status" value="1"/>
</dbReference>
<dbReference type="PROSITE" id="PS50071">
    <property type="entry name" value="HOMEOBOX_2"/>
    <property type="match status" value="1"/>
</dbReference>
<comment type="subcellular location">
    <subcellularLocation>
        <location evidence="1 5">Nucleus</location>
    </subcellularLocation>
</comment>
<dbReference type="SMART" id="SM00389">
    <property type="entry name" value="HOX"/>
    <property type="match status" value="1"/>
</dbReference>
<accession>A0ABQ7WV09</accession>
<dbReference type="Pfam" id="PF05920">
    <property type="entry name" value="Homeobox_KN"/>
    <property type="match status" value="1"/>
</dbReference>
<dbReference type="Pfam" id="PF03790">
    <property type="entry name" value="KNOX1"/>
    <property type="match status" value="1"/>
</dbReference>
<dbReference type="CDD" id="cd00086">
    <property type="entry name" value="homeodomain"/>
    <property type="match status" value="1"/>
</dbReference>
<dbReference type="InterPro" id="IPR001356">
    <property type="entry name" value="HD"/>
</dbReference>
<comment type="similarity">
    <text evidence="6">Belongs to the TALE/KNOX homeobox family.</text>
</comment>
<evidence type="ECO:0000313" key="10">
    <source>
        <dbReference type="Proteomes" id="UP000826656"/>
    </source>
</evidence>
<dbReference type="InterPro" id="IPR008422">
    <property type="entry name" value="KN_HD"/>
</dbReference>
<evidence type="ECO:0000256" key="1">
    <source>
        <dbReference type="ARBA" id="ARBA00004123"/>
    </source>
</evidence>
<evidence type="ECO:0000313" key="9">
    <source>
        <dbReference type="EMBL" id="KAH0784582.1"/>
    </source>
</evidence>
<gene>
    <name evidence="9" type="ORF">KY290_004180</name>
</gene>
<dbReference type="Pfam" id="PF03791">
    <property type="entry name" value="KNOX2"/>
    <property type="match status" value="1"/>
</dbReference>
<evidence type="ECO:0000256" key="3">
    <source>
        <dbReference type="ARBA" id="ARBA00023155"/>
    </source>
</evidence>
<dbReference type="InterPro" id="IPR050224">
    <property type="entry name" value="TALE_homeobox"/>
</dbReference>
<keyword evidence="10" id="KW-1185">Reference proteome</keyword>
<keyword evidence="4 5" id="KW-0539">Nucleus</keyword>
<evidence type="ECO:0000256" key="2">
    <source>
        <dbReference type="ARBA" id="ARBA00023125"/>
    </source>
</evidence>
<organism evidence="9 10">
    <name type="scientific">Solanum tuberosum</name>
    <name type="common">Potato</name>
    <dbReference type="NCBI Taxonomy" id="4113"/>
    <lineage>
        <taxon>Eukaryota</taxon>
        <taxon>Viridiplantae</taxon>
        <taxon>Streptophyta</taxon>
        <taxon>Embryophyta</taxon>
        <taxon>Tracheophyta</taxon>
        <taxon>Spermatophyta</taxon>
        <taxon>Magnoliopsida</taxon>
        <taxon>eudicotyledons</taxon>
        <taxon>Gunneridae</taxon>
        <taxon>Pentapetalae</taxon>
        <taxon>asterids</taxon>
        <taxon>lamiids</taxon>
        <taxon>Solanales</taxon>
        <taxon>Solanaceae</taxon>
        <taxon>Solanoideae</taxon>
        <taxon>Solaneae</taxon>
        <taxon>Solanum</taxon>
    </lineage>
</organism>
<evidence type="ECO:0000256" key="6">
    <source>
        <dbReference type="PROSITE-ProRule" id="PRU00559"/>
    </source>
</evidence>
<sequence>MDELSKLHSAIVCSRSRQQQQAEAEAEAEDEAGTTIINDTPTHHTSFAIHHYRQLEAADHQNNTKSSTNMSDLIKAQIANHPLYPNLLSAYLQCRKVGAPQGMTSILEEISKENNLISSSCHSSEIGADPELDKFMESYCAVLVKYKEELSKPFDEATSFLNNIESQLSSLCKDNLITSTSFNSNNNYISDEAGGTSEDDLGCEEMEAADGQEYPANREGDNELKEMLMRKYSGYLSSLRKEFLKKRKKGKLPKEARIVLLDWWKSHYRWPYPTEEEKNRLSEMTGLDQKQINNWFINQRKRHWRPSEDMKFALMEGVSAGSMYFDGSGGT</sequence>
<dbReference type="Gene3D" id="1.10.10.60">
    <property type="entry name" value="Homeodomain-like"/>
    <property type="match status" value="1"/>
</dbReference>
<keyword evidence="3 5" id="KW-0371">Homeobox</keyword>
<protein>
    <recommendedName>
        <fullName evidence="11">Homeobox protein knotted-1-like 1</fullName>
    </recommendedName>
</protein>
<feature type="DNA-binding region" description="Homeobox; TALE-type" evidence="5">
    <location>
        <begin position="244"/>
        <end position="307"/>
    </location>
</feature>
<evidence type="ECO:0000256" key="4">
    <source>
        <dbReference type="ARBA" id="ARBA00023242"/>
    </source>
</evidence>
<dbReference type="InterPro" id="IPR005541">
    <property type="entry name" value="KNOX2"/>
</dbReference>
<evidence type="ECO:0000256" key="5">
    <source>
        <dbReference type="PROSITE-ProRule" id="PRU00108"/>
    </source>
</evidence>
<dbReference type="SMART" id="SM01256">
    <property type="entry name" value="KNOX2"/>
    <property type="match status" value="1"/>
</dbReference>
<feature type="domain" description="ELK" evidence="8">
    <location>
        <begin position="223"/>
        <end position="243"/>
    </location>
</feature>